<protein>
    <submittedName>
        <fullName evidence="2">Unannotated protein</fullName>
    </submittedName>
</protein>
<evidence type="ECO:0000256" key="1">
    <source>
        <dbReference type="SAM" id="MobiDB-lite"/>
    </source>
</evidence>
<proteinExistence type="predicted"/>
<reference evidence="2" key="1">
    <citation type="submission" date="2020-05" db="EMBL/GenBank/DDBJ databases">
        <authorList>
            <person name="Chiriac C."/>
            <person name="Salcher M."/>
            <person name="Ghai R."/>
            <person name="Kavagutti S V."/>
        </authorList>
    </citation>
    <scope>NUCLEOTIDE SEQUENCE</scope>
</reference>
<organism evidence="2">
    <name type="scientific">freshwater metagenome</name>
    <dbReference type="NCBI Taxonomy" id="449393"/>
    <lineage>
        <taxon>unclassified sequences</taxon>
        <taxon>metagenomes</taxon>
        <taxon>ecological metagenomes</taxon>
    </lineage>
</organism>
<gene>
    <name evidence="2" type="ORF">UFOPK3789_01482</name>
</gene>
<feature type="region of interest" description="Disordered" evidence="1">
    <location>
        <begin position="15"/>
        <end position="36"/>
    </location>
</feature>
<dbReference type="EMBL" id="CAFBNL010000157">
    <property type="protein sequence ID" value="CAB4963950.1"/>
    <property type="molecule type" value="Genomic_DNA"/>
</dbReference>
<sequence length="271" mass="28849">MVGIFILSACAQGASEEAKPRETTTSTTKPSHGMTPEQMLCMKAPYAAANPSKCGGNVGSILSNALKVSANGLIDPASVNLSGVEGVSASQQKQSEDLLVASINTLPRWSDITVAVADGFQSIGDGGTGEEHLLHWDWIEDDTILDPNFPEALVYKVDRRSGSRTLEAAMYILPRSYTLESTPEIASPLVQFHQHDNLCFTQPPAARVVGLTNGAGECKAPLVKFNPNIQVHVWIRPNDCGPFAALIGIGAGQIKPGEVRSCVPDHSRIGF</sequence>
<name>A0A6J7L6U5_9ZZZZ</name>
<dbReference type="AlphaFoldDB" id="A0A6J7L6U5"/>
<evidence type="ECO:0000313" key="2">
    <source>
        <dbReference type="EMBL" id="CAB4963950.1"/>
    </source>
</evidence>
<accession>A0A6J7L6U5</accession>